<proteinExistence type="inferred from homology"/>
<dbReference type="EMBL" id="OX459120">
    <property type="protein sequence ID" value="CAI9100325.1"/>
    <property type="molecule type" value="Genomic_DNA"/>
</dbReference>
<evidence type="ECO:0000256" key="1">
    <source>
        <dbReference type="ARBA" id="ARBA00010378"/>
    </source>
</evidence>
<dbReference type="InterPro" id="IPR003593">
    <property type="entry name" value="AAA+_ATPase"/>
</dbReference>
<dbReference type="InterPro" id="IPR000641">
    <property type="entry name" value="CbxX/CfxQ"/>
</dbReference>
<keyword evidence="4" id="KW-0040">ANK repeat</keyword>
<keyword evidence="2" id="KW-0547">Nucleotide-binding</keyword>
<evidence type="ECO:0000313" key="8">
    <source>
        <dbReference type="Proteomes" id="UP001161247"/>
    </source>
</evidence>
<dbReference type="InterPro" id="IPR027417">
    <property type="entry name" value="P-loop_NTPase"/>
</dbReference>
<evidence type="ECO:0000313" key="7">
    <source>
        <dbReference type="EMBL" id="CAI9100325.1"/>
    </source>
</evidence>
<evidence type="ECO:0000256" key="5">
    <source>
        <dbReference type="SAM" id="MobiDB-lite"/>
    </source>
</evidence>
<dbReference type="Pfam" id="PF00004">
    <property type="entry name" value="AAA"/>
    <property type="match status" value="1"/>
</dbReference>
<dbReference type="Gene3D" id="1.25.40.20">
    <property type="entry name" value="Ankyrin repeat-containing domain"/>
    <property type="match status" value="2"/>
</dbReference>
<reference evidence="7" key="1">
    <citation type="submission" date="2023-03" db="EMBL/GenBank/DDBJ databases">
        <authorList>
            <person name="Julca I."/>
        </authorList>
    </citation>
    <scope>NUCLEOTIDE SEQUENCE</scope>
</reference>
<dbReference type="SUPFAM" id="SSF48403">
    <property type="entry name" value="Ankyrin repeat"/>
    <property type="match status" value="1"/>
</dbReference>
<dbReference type="PRINTS" id="PR00819">
    <property type="entry name" value="CBXCFQXSUPER"/>
</dbReference>
<dbReference type="Pfam" id="PF12796">
    <property type="entry name" value="Ank_2"/>
    <property type="match status" value="1"/>
</dbReference>
<accession>A0AAV1CY10</accession>
<dbReference type="CDD" id="cd00009">
    <property type="entry name" value="AAA"/>
    <property type="match status" value="1"/>
</dbReference>
<dbReference type="Gene3D" id="3.40.50.300">
    <property type="entry name" value="P-loop containing nucleotide triphosphate hydrolases"/>
    <property type="match status" value="1"/>
</dbReference>
<name>A0AAV1CY10_OLDCO</name>
<dbReference type="InterPro" id="IPR002110">
    <property type="entry name" value="Ankyrin_rpt"/>
</dbReference>
<dbReference type="GO" id="GO:0005524">
    <property type="term" value="F:ATP binding"/>
    <property type="evidence" value="ECO:0007669"/>
    <property type="project" value="UniProtKB-KW"/>
</dbReference>
<dbReference type="SMART" id="SM00248">
    <property type="entry name" value="ANK"/>
    <property type="match status" value="3"/>
</dbReference>
<dbReference type="PANTHER" id="PTHR35757">
    <property type="entry name" value="THERMOSOME SUBUNIT GAMMA"/>
    <property type="match status" value="1"/>
</dbReference>
<dbReference type="FunFam" id="3.40.50.300:FF:000216">
    <property type="entry name" value="Type VII secretion ATPase EccA"/>
    <property type="match status" value="1"/>
</dbReference>
<evidence type="ECO:0000256" key="2">
    <source>
        <dbReference type="ARBA" id="ARBA00022741"/>
    </source>
</evidence>
<evidence type="ECO:0000256" key="4">
    <source>
        <dbReference type="PROSITE-ProRule" id="PRU00023"/>
    </source>
</evidence>
<gene>
    <name evidence="7" type="ORF">OLC1_LOCUS10185</name>
</gene>
<dbReference type="AlphaFoldDB" id="A0AAV1CY10"/>
<dbReference type="GO" id="GO:0016887">
    <property type="term" value="F:ATP hydrolysis activity"/>
    <property type="evidence" value="ECO:0007669"/>
    <property type="project" value="InterPro"/>
</dbReference>
<keyword evidence="8" id="KW-1185">Reference proteome</keyword>
<sequence length="930" mass="103885">MQTPKDQRSRASKPTTIHGFAQSGDLIAFQKLLRDNPSLLNDRNPVMAQTPLHVSAGYNKVEIVKHLLGWPGQEKVELEARNMYGETPLHMAAKNGCNEAAKLLLAHGASLEAKANNGMTPLHLAVWHSLRAEDYSTVKTLLEYNADCSAEDNEGLTPLNHLSQSRGSEKLRDLLQHYLEEQRKRKAIEACSETQAKMDALEKELSSIVGLDELKLQLRKWAKGMLLDERRRALGLKVGARRPPHMAFLGNPGTGKTMVARVLGKLLNMVGILPTDRVTEVQRTDLVGEFVGHTGPKTRRKIQEAEGGILFVDEAYRLIPMQKADDKDYGLEALEEIMSVMDSGKVVVIFAGYSEPMKRVISSNEGFCRRVTKFFQFSDFNSEDLAKILRLKMTNQAESSLLYGFKLHPSCSVENIAALIERDTTEKQRKEMNGEAMVHSSSLSVISSSPASVCSLPSNDSNCPLPMNSDWPSSTSSSSSSSSYLSSRFSSILKQKDSGLPKFSLRVSSKQQKQQLVTADNGSAEQFLENNSIADFMRFIKRDSSNSRPESSDDGGDGQGSSELQTAVVSYRKKFPWSLFRPFLQVDLVSTIHIADKEYFETLQKELELYDCVLYEMVASRESLESRRSPTSKKKLKGSGARGINIIGCVQRQMASFLTLDFQLDCLDYQAENWYHADLDFETFKLLQREKGESFFTFARDMTIRSTKAIVQNSSVPENLGPWRAKLLQASRVLPMPLVGLLIIGGVCSDVGNQANDFPELEALSRLDFGAAMKVFLAKRLTSEFTEVTADVEEGSVIIGERNRAATEALQRAIDEGHNKIAILYGGGHMPDLGRRLREEFGLSPTRVQWITAWSIRNRHLTTSSLPFLKTMADVLGWPLNRYQTLALLIFSSVLAIDLWFWELFFGTTVNWVSDVASDFLQFVNTANIM</sequence>
<keyword evidence="3" id="KW-0067">ATP-binding</keyword>
<comment type="similarity">
    <text evidence="1">Belongs to the CbxX/CfxQ family.</text>
</comment>
<feature type="region of interest" description="Disordered" evidence="5">
    <location>
        <begin position="544"/>
        <end position="563"/>
    </location>
</feature>
<organism evidence="7 8">
    <name type="scientific">Oldenlandia corymbosa var. corymbosa</name>
    <dbReference type="NCBI Taxonomy" id="529605"/>
    <lineage>
        <taxon>Eukaryota</taxon>
        <taxon>Viridiplantae</taxon>
        <taxon>Streptophyta</taxon>
        <taxon>Embryophyta</taxon>
        <taxon>Tracheophyta</taxon>
        <taxon>Spermatophyta</taxon>
        <taxon>Magnoliopsida</taxon>
        <taxon>eudicotyledons</taxon>
        <taxon>Gunneridae</taxon>
        <taxon>Pentapetalae</taxon>
        <taxon>asterids</taxon>
        <taxon>lamiids</taxon>
        <taxon>Gentianales</taxon>
        <taxon>Rubiaceae</taxon>
        <taxon>Rubioideae</taxon>
        <taxon>Spermacoceae</taxon>
        <taxon>Hedyotis-Oldenlandia complex</taxon>
        <taxon>Oldenlandia</taxon>
    </lineage>
</organism>
<evidence type="ECO:0000256" key="3">
    <source>
        <dbReference type="ARBA" id="ARBA00022840"/>
    </source>
</evidence>
<feature type="repeat" description="ANK" evidence="4">
    <location>
        <begin position="117"/>
        <end position="153"/>
    </location>
</feature>
<dbReference type="SUPFAM" id="SSF52540">
    <property type="entry name" value="P-loop containing nucleoside triphosphate hydrolases"/>
    <property type="match status" value="1"/>
</dbReference>
<dbReference type="InterPro" id="IPR003959">
    <property type="entry name" value="ATPase_AAA_core"/>
</dbReference>
<dbReference type="PROSITE" id="PS50088">
    <property type="entry name" value="ANK_REPEAT"/>
    <property type="match status" value="2"/>
</dbReference>
<dbReference type="SMART" id="SM00382">
    <property type="entry name" value="AAA"/>
    <property type="match status" value="1"/>
</dbReference>
<protein>
    <submittedName>
        <fullName evidence="7">OLC1v1037298C1</fullName>
    </submittedName>
</protein>
<evidence type="ECO:0000259" key="6">
    <source>
        <dbReference type="SMART" id="SM00382"/>
    </source>
</evidence>
<dbReference type="PROSITE" id="PS50297">
    <property type="entry name" value="ANK_REP_REGION"/>
    <property type="match status" value="2"/>
</dbReference>
<feature type="repeat" description="ANK" evidence="4">
    <location>
        <begin position="84"/>
        <end position="116"/>
    </location>
</feature>
<dbReference type="PANTHER" id="PTHR35757:SF1">
    <property type="entry name" value="THERMOSOME SUBUNIT GAMMA"/>
    <property type="match status" value="1"/>
</dbReference>
<dbReference type="Proteomes" id="UP001161247">
    <property type="component" value="Chromosome 3"/>
</dbReference>
<dbReference type="InterPro" id="IPR036770">
    <property type="entry name" value="Ankyrin_rpt-contain_sf"/>
</dbReference>
<feature type="domain" description="AAA+ ATPase" evidence="6">
    <location>
        <begin position="242"/>
        <end position="375"/>
    </location>
</feature>